<evidence type="ECO:0000256" key="1">
    <source>
        <dbReference type="ARBA" id="ARBA00022741"/>
    </source>
</evidence>
<organism evidence="4 5">
    <name type="scientific">Desulfomicrobium apsheronum</name>
    <dbReference type="NCBI Taxonomy" id="52560"/>
    <lineage>
        <taxon>Bacteria</taxon>
        <taxon>Pseudomonadati</taxon>
        <taxon>Thermodesulfobacteriota</taxon>
        <taxon>Desulfovibrionia</taxon>
        <taxon>Desulfovibrionales</taxon>
        <taxon>Desulfomicrobiaceae</taxon>
        <taxon>Desulfomicrobium</taxon>
    </lineage>
</organism>
<protein>
    <submittedName>
        <fullName evidence="4">Fe-S cluster assembly ATP-binding protein</fullName>
    </submittedName>
</protein>
<dbReference type="InterPro" id="IPR015854">
    <property type="entry name" value="ABC_transpr_LolD-like"/>
</dbReference>
<dbReference type="Gene3D" id="3.40.50.300">
    <property type="entry name" value="P-loop containing nucleotide triphosphate hydrolases"/>
    <property type="match status" value="1"/>
</dbReference>
<feature type="domain" description="ABC transporter" evidence="3">
    <location>
        <begin position="2"/>
        <end position="241"/>
    </location>
</feature>
<accession>A0A1I3ZCP2</accession>
<evidence type="ECO:0000259" key="3">
    <source>
        <dbReference type="PROSITE" id="PS50893"/>
    </source>
</evidence>
<dbReference type="GO" id="GO:0005886">
    <property type="term" value="C:plasma membrane"/>
    <property type="evidence" value="ECO:0007669"/>
    <property type="project" value="TreeGrafter"/>
</dbReference>
<dbReference type="EMBL" id="FORX01000023">
    <property type="protein sequence ID" value="SFK41765.1"/>
    <property type="molecule type" value="Genomic_DNA"/>
</dbReference>
<dbReference type="STRING" id="52560.SAMN04488082_12344"/>
<dbReference type="SMART" id="SM00382">
    <property type="entry name" value="AAA"/>
    <property type="match status" value="1"/>
</dbReference>
<dbReference type="AlphaFoldDB" id="A0A1I3ZCP2"/>
<dbReference type="PANTHER" id="PTHR24220">
    <property type="entry name" value="IMPORT ATP-BINDING PROTEIN"/>
    <property type="match status" value="1"/>
</dbReference>
<keyword evidence="1" id="KW-0547">Nucleotide-binding</keyword>
<dbReference type="GO" id="GO:0016887">
    <property type="term" value="F:ATP hydrolysis activity"/>
    <property type="evidence" value="ECO:0007669"/>
    <property type="project" value="InterPro"/>
</dbReference>
<sequence length="254" mass="27778">MLELKNITYRVPESDTDAQSPSDRTIIHDLSFTFEAGGFYAITGPNGSGKTTLAKLIMGINEITSGKIIFNGSDISKLPIHERSKAGIVYGFQHPARFKGTTFRDLLSIAAGSDDEEKLIEIISRVGVCSLEFLDKRVDSKLSGGEIKKIELATVIAKNPKVAIYDEPDTGIDLWTIGPMVELLKREQRENKTTTIVVSHNKAFLEAADTLLLIKDGEIGYSGDLAGAVSILEDSSVCKFNELCQGEENAQCYR</sequence>
<dbReference type="Pfam" id="PF00005">
    <property type="entry name" value="ABC_tran"/>
    <property type="match status" value="1"/>
</dbReference>
<evidence type="ECO:0000313" key="5">
    <source>
        <dbReference type="Proteomes" id="UP000198635"/>
    </source>
</evidence>
<proteinExistence type="predicted"/>
<dbReference type="GO" id="GO:0022857">
    <property type="term" value="F:transmembrane transporter activity"/>
    <property type="evidence" value="ECO:0007669"/>
    <property type="project" value="TreeGrafter"/>
</dbReference>
<dbReference type="GO" id="GO:0005524">
    <property type="term" value="F:ATP binding"/>
    <property type="evidence" value="ECO:0007669"/>
    <property type="project" value="UniProtKB-KW"/>
</dbReference>
<dbReference type="InterPro" id="IPR027417">
    <property type="entry name" value="P-loop_NTPase"/>
</dbReference>
<keyword evidence="2 4" id="KW-0067">ATP-binding</keyword>
<dbReference type="InterPro" id="IPR003439">
    <property type="entry name" value="ABC_transporter-like_ATP-bd"/>
</dbReference>
<dbReference type="InterPro" id="IPR017871">
    <property type="entry name" value="ABC_transporter-like_CS"/>
</dbReference>
<evidence type="ECO:0000313" key="4">
    <source>
        <dbReference type="EMBL" id="SFK41765.1"/>
    </source>
</evidence>
<dbReference type="Proteomes" id="UP000198635">
    <property type="component" value="Unassembled WGS sequence"/>
</dbReference>
<dbReference type="PROSITE" id="PS50893">
    <property type="entry name" value="ABC_TRANSPORTER_2"/>
    <property type="match status" value="1"/>
</dbReference>
<keyword evidence="5" id="KW-1185">Reference proteome</keyword>
<gene>
    <name evidence="4" type="ORF">SAMN04488082_12344</name>
</gene>
<name>A0A1I3ZCP2_9BACT</name>
<dbReference type="RefSeq" id="WP_092378822.1">
    <property type="nucleotide sequence ID" value="NZ_FORX01000023.1"/>
</dbReference>
<dbReference type="SUPFAM" id="SSF52540">
    <property type="entry name" value="P-loop containing nucleoside triphosphate hydrolases"/>
    <property type="match status" value="1"/>
</dbReference>
<evidence type="ECO:0000256" key="2">
    <source>
        <dbReference type="ARBA" id="ARBA00022840"/>
    </source>
</evidence>
<dbReference type="OrthoDB" id="9809450at2"/>
<dbReference type="PROSITE" id="PS00211">
    <property type="entry name" value="ABC_TRANSPORTER_1"/>
    <property type="match status" value="1"/>
</dbReference>
<dbReference type="InterPro" id="IPR003593">
    <property type="entry name" value="AAA+_ATPase"/>
</dbReference>
<reference evidence="5" key="1">
    <citation type="submission" date="2016-10" db="EMBL/GenBank/DDBJ databases">
        <authorList>
            <person name="Varghese N."/>
            <person name="Submissions S."/>
        </authorList>
    </citation>
    <scope>NUCLEOTIDE SEQUENCE [LARGE SCALE GENOMIC DNA]</scope>
    <source>
        <strain evidence="5">DSM 5918</strain>
    </source>
</reference>